<evidence type="ECO:0000256" key="2">
    <source>
        <dbReference type="ARBA" id="ARBA00023172"/>
    </source>
</evidence>
<dbReference type="GeneID" id="24862083"/>
<dbReference type="AlphaFoldDB" id="A0A0E3P7N0"/>
<dbReference type="Proteomes" id="UP000033111">
    <property type="component" value="Chromosome"/>
</dbReference>
<dbReference type="SUPFAM" id="SSF56349">
    <property type="entry name" value="DNA breaking-rejoining enzymes"/>
    <property type="match status" value="1"/>
</dbReference>
<evidence type="ECO:0000259" key="5">
    <source>
        <dbReference type="PROSITE" id="PS51900"/>
    </source>
</evidence>
<keyword evidence="2" id="KW-0233">DNA recombination</keyword>
<evidence type="ECO:0000256" key="1">
    <source>
        <dbReference type="ARBA" id="ARBA00023125"/>
    </source>
</evidence>
<dbReference type="PATRIC" id="fig|1434120.4.peg.4124"/>
<dbReference type="RefSeq" id="WP_048173665.1">
    <property type="nucleotide sequence ID" value="NZ_CP009506.1"/>
</dbReference>
<dbReference type="PANTHER" id="PTHR30349">
    <property type="entry name" value="PHAGE INTEGRASE-RELATED"/>
    <property type="match status" value="1"/>
</dbReference>
<dbReference type="InterPro" id="IPR002104">
    <property type="entry name" value="Integrase_catalytic"/>
</dbReference>
<reference evidence="6 7" key="1">
    <citation type="submission" date="2014-07" db="EMBL/GenBank/DDBJ databases">
        <title>Methanogenic archaea and the global carbon cycle.</title>
        <authorList>
            <person name="Henriksen J.R."/>
            <person name="Luke J."/>
            <person name="Reinhart S."/>
            <person name="Benedict M.N."/>
            <person name="Youngblut N.D."/>
            <person name="Metcalf M.E."/>
            <person name="Whitaker R.J."/>
            <person name="Metcalf W.W."/>
        </authorList>
    </citation>
    <scope>NUCLEOTIDE SEQUENCE [LARGE SCALE GENOMIC DNA]</scope>
    <source>
        <strain evidence="6 7">T4/M</strain>
    </source>
</reference>
<evidence type="ECO:0000313" key="7">
    <source>
        <dbReference type="Proteomes" id="UP000033111"/>
    </source>
</evidence>
<keyword evidence="1 3" id="KW-0238">DNA-binding</keyword>
<feature type="domain" description="Core-binding (CB)" evidence="5">
    <location>
        <begin position="22"/>
        <end position="112"/>
    </location>
</feature>
<dbReference type="InterPro" id="IPR013762">
    <property type="entry name" value="Integrase-like_cat_sf"/>
</dbReference>
<sequence length="413" mass="47521">MKDMEIYAARLDKVFENGRRPNTNLELMAKLVRKKKHEGIKENTLCMYYKAFTVFAEWCKKDIMALTEDDVLDFLDSMDEHTFVRGGVTKHYSPETIKSYKINLRSFFKYLKLEDCALLMRERGRKTSKLIDKNELLTFNEITLMVDAAQSPRDKAAIMTLYEAGPRKTEFLSSLVGDVEFNDYGFKLAFRVHSNEDKLKTGERSVQLVHTAPYMRQWVEMHPCKLKNGQTDPKAPLWTSNYIRNTRDENGKIIGSEWVKLSGSGLWEQLREIGKKAGIQKRVNPHSFRHVSCTNNAESLTDAQLRTYYGWGQGSPMPSRYTHDPGTDDTIIKRAGLTKTESEASAMRSGKCPRCSELNLTSSLYCRRCGMPLTREAVTTTENIKAEFMEQINADEFMELKRELAEIKEMMKG</sequence>
<dbReference type="PANTHER" id="PTHR30349:SF87">
    <property type="entry name" value="TRANSPOSASE A"/>
    <property type="match status" value="1"/>
</dbReference>
<dbReference type="PROSITE" id="PS51900">
    <property type="entry name" value="CB"/>
    <property type="match status" value="1"/>
</dbReference>
<dbReference type="GO" id="GO:0015074">
    <property type="term" value="P:DNA integration"/>
    <property type="evidence" value="ECO:0007669"/>
    <property type="project" value="InterPro"/>
</dbReference>
<evidence type="ECO:0000313" key="6">
    <source>
        <dbReference type="EMBL" id="AKB29894.1"/>
    </source>
</evidence>
<organism evidence="6 7">
    <name type="scientific">Methanosarcina siciliae T4/M</name>
    <dbReference type="NCBI Taxonomy" id="1434120"/>
    <lineage>
        <taxon>Archaea</taxon>
        <taxon>Methanobacteriati</taxon>
        <taxon>Methanobacteriota</taxon>
        <taxon>Stenosarchaea group</taxon>
        <taxon>Methanomicrobia</taxon>
        <taxon>Methanosarcinales</taxon>
        <taxon>Methanosarcinaceae</taxon>
        <taxon>Methanosarcina</taxon>
    </lineage>
</organism>
<keyword evidence="7" id="KW-1185">Reference proteome</keyword>
<name>A0A0E3P7N0_9EURY</name>
<dbReference type="Gene3D" id="1.10.443.10">
    <property type="entry name" value="Intergrase catalytic core"/>
    <property type="match status" value="1"/>
</dbReference>
<accession>A0A0E3P7N0</accession>
<dbReference type="Pfam" id="PF00589">
    <property type="entry name" value="Phage_integrase"/>
    <property type="match status" value="1"/>
</dbReference>
<proteinExistence type="predicted"/>
<dbReference type="InterPro" id="IPR044068">
    <property type="entry name" value="CB"/>
</dbReference>
<protein>
    <submittedName>
        <fullName evidence="6">Integrase</fullName>
    </submittedName>
</protein>
<dbReference type="InterPro" id="IPR010998">
    <property type="entry name" value="Integrase_recombinase_N"/>
</dbReference>
<dbReference type="GO" id="GO:0006310">
    <property type="term" value="P:DNA recombination"/>
    <property type="evidence" value="ECO:0007669"/>
    <property type="project" value="UniProtKB-KW"/>
</dbReference>
<dbReference type="HOGENOM" id="CLU_027562_2_2_2"/>
<evidence type="ECO:0000259" key="4">
    <source>
        <dbReference type="PROSITE" id="PS51898"/>
    </source>
</evidence>
<dbReference type="PROSITE" id="PS51898">
    <property type="entry name" value="TYR_RECOMBINASE"/>
    <property type="match status" value="1"/>
</dbReference>
<feature type="domain" description="Tyr recombinase" evidence="4">
    <location>
        <begin position="132"/>
        <end position="336"/>
    </location>
</feature>
<evidence type="ECO:0000256" key="3">
    <source>
        <dbReference type="PROSITE-ProRule" id="PRU01248"/>
    </source>
</evidence>
<dbReference type="OrthoDB" id="144892at2157"/>
<dbReference type="KEGG" id="msw:MSSIT_3175"/>
<dbReference type="EMBL" id="CP009506">
    <property type="protein sequence ID" value="AKB29894.1"/>
    <property type="molecule type" value="Genomic_DNA"/>
</dbReference>
<dbReference type="GO" id="GO:0003677">
    <property type="term" value="F:DNA binding"/>
    <property type="evidence" value="ECO:0007669"/>
    <property type="project" value="UniProtKB-UniRule"/>
</dbReference>
<dbReference type="InterPro" id="IPR011010">
    <property type="entry name" value="DNA_brk_join_enz"/>
</dbReference>
<dbReference type="InterPro" id="IPR050090">
    <property type="entry name" value="Tyrosine_recombinase_XerCD"/>
</dbReference>
<dbReference type="Gene3D" id="1.10.150.130">
    <property type="match status" value="1"/>
</dbReference>
<gene>
    <name evidence="6" type="ORF">MSSIT_3175</name>
</gene>